<dbReference type="SUPFAM" id="SSF53335">
    <property type="entry name" value="S-adenosyl-L-methionine-dependent methyltransferases"/>
    <property type="match status" value="1"/>
</dbReference>
<feature type="non-terminal residue" evidence="1">
    <location>
        <position position="1"/>
    </location>
</feature>
<dbReference type="InterPro" id="IPR029063">
    <property type="entry name" value="SAM-dependent_MTases_sf"/>
</dbReference>
<dbReference type="InParanoid" id="A0A2J6TQY4"/>
<dbReference type="CDD" id="cd02440">
    <property type="entry name" value="AdoMet_MTases"/>
    <property type="match status" value="1"/>
</dbReference>
<keyword evidence="2" id="KW-1185">Reference proteome</keyword>
<protein>
    <submittedName>
        <fullName evidence="1">Methyltransferase</fullName>
    </submittedName>
</protein>
<dbReference type="PANTHER" id="PTHR43591">
    <property type="entry name" value="METHYLTRANSFERASE"/>
    <property type="match status" value="1"/>
</dbReference>
<dbReference type="PANTHER" id="PTHR43591:SF10">
    <property type="entry name" value="ABC TRANSMEMBRANE TYPE-1 DOMAIN-CONTAINING PROTEIN-RELATED"/>
    <property type="match status" value="1"/>
</dbReference>
<evidence type="ECO:0000313" key="2">
    <source>
        <dbReference type="Proteomes" id="UP000235371"/>
    </source>
</evidence>
<evidence type="ECO:0000313" key="1">
    <source>
        <dbReference type="EMBL" id="PMD65436.1"/>
    </source>
</evidence>
<dbReference type="AlphaFoldDB" id="A0A2J6TQY4"/>
<gene>
    <name evidence="1" type="ORF">K444DRAFT_519127</name>
</gene>
<keyword evidence="1" id="KW-0808">Transferase</keyword>
<reference evidence="1 2" key="1">
    <citation type="submission" date="2016-04" db="EMBL/GenBank/DDBJ databases">
        <title>A degradative enzymes factory behind the ericoid mycorrhizal symbiosis.</title>
        <authorList>
            <consortium name="DOE Joint Genome Institute"/>
            <person name="Martino E."/>
            <person name="Morin E."/>
            <person name="Grelet G."/>
            <person name="Kuo A."/>
            <person name="Kohler A."/>
            <person name="Daghino S."/>
            <person name="Barry K."/>
            <person name="Choi C."/>
            <person name="Cichocki N."/>
            <person name="Clum A."/>
            <person name="Copeland A."/>
            <person name="Hainaut M."/>
            <person name="Haridas S."/>
            <person name="Labutti K."/>
            <person name="Lindquist E."/>
            <person name="Lipzen A."/>
            <person name="Khouja H.-R."/>
            <person name="Murat C."/>
            <person name="Ohm R."/>
            <person name="Olson A."/>
            <person name="Spatafora J."/>
            <person name="Veneault-Fourrey C."/>
            <person name="Henrissat B."/>
            <person name="Grigoriev I."/>
            <person name="Martin F."/>
            <person name="Perotto S."/>
        </authorList>
    </citation>
    <scope>NUCLEOTIDE SEQUENCE [LARGE SCALE GENOMIC DNA]</scope>
    <source>
        <strain evidence="1 2">E</strain>
    </source>
</reference>
<dbReference type="EMBL" id="KZ613746">
    <property type="protein sequence ID" value="PMD65436.1"/>
    <property type="molecule type" value="Genomic_DNA"/>
</dbReference>
<sequence>DADSALGSDMSSLNASLASSIYNYTYENGRRYHAYREGEYLFPNDESEQNRLDMLHHIFKLVLGGNLFKAPIKEPLQRVLDFGTGTGIWAIELADENPATQVQGTDLSPIQPIWVPPNLKFVVDDCESSWPEEDHSNYDFVHGRSMSGSVANWSALFTEALQALKPGGWLEMQEFDVWFRSEEGELPADSKIAEWQSYLDQASLMFGKRLNVANEFKEKMIEVGFEDVRDDIIKVPIGAWPKNPRLKEQGRWLQAQMLDSIEPISLGYCSRILKWSDAKTQVFMAGVRNEFLNNKTHLFVYCHFIYGRRPGVQRDDESYYSHEGSTGVRVVFALIGVGNVLGTIKRIVCISFQTYLSTLQDREAQVSTSHLYLRLTP</sequence>
<proteinExistence type="predicted"/>
<dbReference type="RefSeq" id="XP_024742340.1">
    <property type="nucleotide sequence ID" value="XM_024873928.1"/>
</dbReference>
<organism evidence="1 2">
    <name type="scientific">Hyaloscypha bicolor E</name>
    <dbReference type="NCBI Taxonomy" id="1095630"/>
    <lineage>
        <taxon>Eukaryota</taxon>
        <taxon>Fungi</taxon>
        <taxon>Dikarya</taxon>
        <taxon>Ascomycota</taxon>
        <taxon>Pezizomycotina</taxon>
        <taxon>Leotiomycetes</taxon>
        <taxon>Helotiales</taxon>
        <taxon>Hyaloscyphaceae</taxon>
        <taxon>Hyaloscypha</taxon>
        <taxon>Hyaloscypha bicolor</taxon>
    </lineage>
</organism>
<dbReference type="GO" id="GO:0032259">
    <property type="term" value="P:methylation"/>
    <property type="evidence" value="ECO:0007669"/>
    <property type="project" value="UniProtKB-KW"/>
</dbReference>
<dbReference type="OrthoDB" id="2013972at2759"/>
<dbReference type="Proteomes" id="UP000235371">
    <property type="component" value="Unassembled WGS sequence"/>
</dbReference>
<keyword evidence="1" id="KW-0489">Methyltransferase</keyword>
<dbReference type="Gene3D" id="3.40.50.150">
    <property type="entry name" value="Vaccinia Virus protein VP39"/>
    <property type="match status" value="1"/>
</dbReference>
<name>A0A2J6TQY4_9HELO</name>
<accession>A0A2J6TQY4</accession>
<dbReference type="Pfam" id="PF13489">
    <property type="entry name" value="Methyltransf_23"/>
    <property type="match status" value="1"/>
</dbReference>
<dbReference type="GeneID" id="36582008"/>
<dbReference type="GO" id="GO:0008168">
    <property type="term" value="F:methyltransferase activity"/>
    <property type="evidence" value="ECO:0007669"/>
    <property type="project" value="UniProtKB-KW"/>
</dbReference>
<dbReference type="STRING" id="1095630.A0A2J6TQY4"/>